<dbReference type="RefSeq" id="WP_381442184.1">
    <property type="nucleotide sequence ID" value="NZ_JBHSNP010000008.1"/>
</dbReference>
<organism evidence="5 6">
    <name type="scientific">Sporosarcina koreensis</name>
    <dbReference type="NCBI Taxonomy" id="334735"/>
    <lineage>
        <taxon>Bacteria</taxon>
        <taxon>Bacillati</taxon>
        <taxon>Bacillota</taxon>
        <taxon>Bacilli</taxon>
        <taxon>Bacillales</taxon>
        <taxon>Caryophanaceae</taxon>
        <taxon>Sporosarcina</taxon>
    </lineage>
</organism>
<keyword evidence="2 3" id="KW-0378">Hydrolase</keyword>
<comment type="similarity">
    <text evidence="3">Belongs to the Nudix hydrolase family.</text>
</comment>
<dbReference type="InterPro" id="IPR015797">
    <property type="entry name" value="NUDIX_hydrolase-like_dom_sf"/>
</dbReference>
<accession>A0ABW0TV81</accession>
<dbReference type="EC" id="3.6.-.-" evidence="5"/>
<dbReference type="Pfam" id="PF00293">
    <property type="entry name" value="NUDIX"/>
    <property type="match status" value="1"/>
</dbReference>
<dbReference type="Gene3D" id="3.90.79.10">
    <property type="entry name" value="Nucleoside Triphosphate Pyrophosphohydrolase"/>
    <property type="match status" value="1"/>
</dbReference>
<evidence type="ECO:0000256" key="1">
    <source>
        <dbReference type="ARBA" id="ARBA00001946"/>
    </source>
</evidence>
<keyword evidence="6" id="KW-1185">Reference proteome</keyword>
<comment type="cofactor">
    <cofactor evidence="1">
        <name>Mg(2+)</name>
        <dbReference type="ChEBI" id="CHEBI:18420"/>
    </cofactor>
</comment>
<dbReference type="PANTHER" id="PTHR11839">
    <property type="entry name" value="UDP/ADP-SUGAR PYROPHOSPHATASE"/>
    <property type="match status" value="1"/>
</dbReference>
<comment type="caution">
    <text evidence="5">The sequence shown here is derived from an EMBL/GenBank/DDBJ whole genome shotgun (WGS) entry which is preliminary data.</text>
</comment>
<sequence>MGKWKVLNSEYKYQSPFGNLRRDTCQMPDGKVIEDYYVNEYADWVNAIVLTEEDEVVLVGQYRHPGNDFYLEIPAGKVEEGESYEQAIRREVCEETGYVSEQGLIHLGEFMVNPATQTNKVITFLMLDAKRLYEQELDEAEVVEVKVFPFDSIREMILNKEITQLFTVTAYHLAKEFHPSSERPS</sequence>
<evidence type="ECO:0000313" key="5">
    <source>
        <dbReference type="EMBL" id="MFC5602269.1"/>
    </source>
</evidence>
<evidence type="ECO:0000256" key="3">
    <source>
        <dbReference type="RuleBase" id="RU003476"/>
    </source>
</evidence>
<dbReference type="InterPro" id="IPR020084">
    <property type="entry name" value="NUDIX_hydrolase_CS"/>
</dbReference>
<dbReference type="PROSITE" id="PS00893">
    <property type="entry name" value="NUDIX_BOX"/>
    <property type="match status" value="1"/>
</dbReference>
<evidence type="ECO:0000256" key="2">
    <source>
        <dbReference type="ARBA" id="ARBA00022801"/>
    </source>
</evidence>
<dbReference type="PROSITE" id="PS51462">
    <property type="entry name" value="NUDIX"/>
    <property type="match status" value="1"/>
</dbReference>
<dbReference type="Proteomes" id="UP001596071">
    <property type="component" value="Unassembled WGS sequence"/>
</dbReference>
<gene>
    <name evidence="5" type="ORF">ACFPTP_03285</name>
</gene>
<evidence type="ECO:0000259" key="4">
    <source>
        <dbReference type="PROSITE" id="PS51462"/>
    </source>
</evidence>
<reference evidence="6" key="1">
    <citation type="journal article" date="2019" name="Int. J. Syst. Evol. Microbiol.">
        <title>The Global Catalogue of Microorganisms (GCM) 10K type strain sequencing project: providing services to taxonomists for standard genome sequencing and annotation.</title>
        <authorList>
            <consortium name="The Broad Institute Genomics Platform"/>
            <consortium name="The Broad Institute Genome Sequencing Center for Infectious Disease"/>
            <person name="Wu L."/>
            <person name="Ma J."/>
        </authorList>
    </citation>
    <scope>NUCLEOTIDE SEQUENCE [LARGE SCALE GENOMIC DNA]</scope>
    <source>
        <strain evidence="6">KACC 11299</strain>
    </source>
</reference>
<dbReference type="PRINTS" id="PR00502">
    <property type="entry name" value="NUDIXFAMILY"/>
</dbReference>
<proteinExistence type="inferred from homology"/>
<dbReference type="EMBL" id="JBHSNP010000008">
    <property type="protein sequence ID" value="MFC5602269.1"/>
    <property type="molecule type" value="Genomic_DNA"/>
</dbReference>
<name>A0ABW0TV81_9BACL</name>
<evidence type="ECO:0000313" key="6">
    <source>
        <dbReference type="Proteomes" id="UP001596071"/>
    </source>
</evidence>
<protein>
    <submittedName>
        <fullName evidence="5">NUDIX hydrolase</fullName>
        <ecNumber evidence="5">3.6.-.-</ecNumber>
    </submittedName>
</protein>
<dbReference type="CDD" id="cd03424">
    <property type="entry name" value="NUDIX_ADPRase_Nudt5_UGPPase_Nudt14"/>
    <property type="match status" value="1"/>
</dbReference>
<dbReference type="GO" id="GO:0016787">
    <property type="term" value="F:hydrolase activity"/>
    <property type="evidence" value="ECO:0007669"/>
    <property type="project" value="UniProtKB-KW"/>
</dbReference>
<dbReference type="InterPro" id="IPR000086">
    <property type="entry name" value="NUDIX_hydrolase_dom"/>
</dbReference>
<feature type="domain" description="Nudix hydrolase" evidence="4">
    <location>
        <begin position="40"/>
        <end position="170"/>
    </location>
</feature>
<dbReference type="InterPro" id="IPR020476">
    <property type="entry name" value="Nudix_hydrolase"/>
</dbReference>
<dbReference type="SUPFAM" id="SSF55811">
    <property type="entry name" value="Nudix"/>
    <property type="match status" value="1"/>
</dbReference>
<dbReference type="PANTHER" id="PTHR11839:SF18">
    <property type="entry name" value="NUDIX HYDROLASE DOMAIN-CONTAINING PROTEIN"/>
    <property type="match status" value="1"/>
</dbReference>